<evidence type="ECO:0000313" key="1">
    <source>
        <dbReference type="EMBL" id="KAK4824555.1"/>
    </source>
</evidence>
<comment type="caution">
    <text evidence="1">The sequence shown here is derived from an EMBL/GenBank/DDBJ whole genome shotgun (WGS) entry which is preliminary data.</text>
</comment>
<gene>
    <name evidence="1" type="ORF">QYF61_016159</name>
</gene>
<protein>
    <recommendedName>
        <fullName evidence="3">Rna-directed dna polymerase from mobile element jockey-like</fullName>
    </recommendedName>
</protein>
<evidence type="ECO:0008006" key="3">
    <source>
        <dbReference type="Google" id="ProtNLM"/>
    </source>
</evidence>
<name>A0AAN7S174_MYCAM</name>
<sequence>MCCLMLLRNRSEQPLKGHSNQGRFLRTRRKQMSLLSPRKAGRISQAWSAPPESLGRCWSKYSWKPFSNILSVHQKFNILVSDLDDGTACTLSKFVDNTKLGGMANTSDGCTATQKDVHRLQK</sequence>
<keyword evidence="2" id="KW-1185">Reference proteome</keyword>
<reference evidence="1 2" key="1">
    <citation type="journal article" date="2023" name="J. Hered.">
        <title>Chromosome-level genome of the wood stork (Mycteria americana) provides insight into avian chromosome evolution.</title>
        <authorList>
            <person name="Flamio R. Jr."/>
            <person name="Ramstad K.M."/>
        </authorList>
    </citation>
    <scope>NUCLEOTIDE SEQUENCE [LARGE SCALE GENOMIC DNA]</scope>
    <source>
        <strain evidence="1">JAX WOST 10</strain>
    </source>
</reference>
<evidence type="ECO:0000313" key="2">
    <source>
        <dbReference type="Proteomes" id="UP001333110"/>
    </source>
</evidence>
<dbReference type="EMBL" id="JAUNZN010000003">
    <property type="protein sequence ID" value="KAK4824555.1"/>
    <property type="molecule type" value="Genomic_DNA"/>
</dbReference>
<dbReference type="Proteomes" id="UP001333110">
    <property type="component" value="Unassembled WGS sequence"/>
</dbReference>
<proteinExistence type="predicted"/>
<dbReference type="AlphaFoldDB" id="A0AAN7S174"/>
<accession>A0AAN7S174</accession>
<organism evidence="1 2">
    <name type="scientific">Mycteria americana</name>
    <name type="common">Wood stork</name>
    <dbReference type="NCBI Taxonomy" id="33587"/>
    <lineage>
        <taxon>Eukaryota</taxon>
        <taxon>Metazoa</taxon>
        <taxon>Chordata</taxon>
        <taxon>Craniata</taxon>
        <taxon>Vertebrata</taxon>
        <taxon>Euteleostomi</taxon>
        <taxon>Archelosauria</taxon>
        <taxon>Archosauria</taxon>
        <taxon>Dinosauria</taxon>
        <taxon>Saurischia</taxon>
        <taxon>Theropoda</taxon>
        <taxon>Coelurosauria</taxon>
        <taxon>Aves</taxon>
        <taxon>Neognathae</taxon>
        <taxon>Neoaves</taxon>
        <taxon>Aequornithes</taxon>
        <taxon>Ciconiiformes</taxon>
        <taxon>Ciconiidae</taxon>
        <taxon>Mycteria</taxon>
    </lineage>
</organism>